<dbReference type="GeneID" id="74302614"/>
<dbReference type="Pfam" id="PF06754">
    <property type="entry name" value="PhnG"/>
    <property type="match status" value="1"/>
</dbReference>
<proteinExistence type="predicted"/>
<dbReference type="RefSeq" id="WP_061482386.1">
    <property type="nucleotide sequence ID" value="NZ_ANBO01000018.1"/>
</dbReference>
<dbReference type="Proteomes" id="UP000325690">
    <property type="component" value="Unassembled WGS sequence"/>
</dbReference>
<evidence type="ECO:0000313" key="1">
    <source>
        <dbReference type="EMBL" id="KAB7754990.1"/>
    </source>
</evidence>
<name>A0A5N5V3A3_MYCPH</name>
<keyword evidence="2" id="KW-1185">Reference proteome</keyword>
<organism evidence="1 2">
    <name type="scientific">Mycolicibacterium phlei DSM 43239 = CCUG 21000</name>
    <dbReference type="NCBI Taxonomy" id="1226750"/>
    <lineage>
        <taxon>Bacteria</taxon>
        <taxon>Bacillati</taxon>
        <taxon>Actinomycetota</taxon>
        <taxon>Actinomycetes</taxon>
        <taxon>Mycobacteriales</taxon>
        <taxon>Mycobacteriaceae</taxon>
        <taxon>Mycolicibacterium</taxon>
    </lineage>
</organism>
<gene>
    <name evidence="1" type="ORF">MPHL21000_14440</name>
</gene>
<dbReference type="GO" id="GO:0015716">
    <property type="term" value="P:organic phosphonate transport"/>
    <property type="evidence" value="ECO:0007669"/>
    <property type="project" value="InterPro"/>
</dbReference>
<sequence>MTPEDRFAALAAADTHALEELADAILACGPDVRVIAGPEAVSAPVRLPVPDGSTTVIGHVALTRCTVTLDGQRGDGIRTGYDLTGAVAAAVCDAEYERAGAFSLRVDDLCRTARTAAEKTRRRRATLVAATTLDEA</sequence>
<dbReference type="EMBL" id="ANBP01000020">
    <property type="protein sequence ID" value="KAB7754990.1"/>
    <property type="molecule type" value="Genomic_DNA"/>
</dbReference>
<comment type="caution">
    <text evidence="1">The sequence shown here is derived from an EMBL/GenBank/DDBJ whole genome shotgun (WGS) entry which is preliminary data.</text>
</comment>
<dbReference type="AlphaFoldDB" id="A0A5N5V3A3"/>
<accession>A0A5N5V3A3</accession>
<reference evidence="1 2" key="1">
    <citation type="submission" date="2012-10" db="EMBL/GenBank/DDBJ databases">
        <title>The draft sequence of the Mycobacterium pheli genome.</title>
        <authorList>
            <person name="Pettersson B.M.F."/>
            <person name="Das S."/>
            <person name="Dasgupta S."/>
            <person name="Bhattacharya A."/>
            <person name="Kirsebom L.A."/>
        </authorList>
    </citation>
    <scope>NUCLEOTIDE SEQUENCE [LARGE SCALE GENOMIC DNA]</scope>
    <source>
        <strain evidence="1 2">CCUG 21000</strain>
    </source>
</reference>
<dbReference type="GO" id="GO:0019634">
    <property type="term" value="P:organic phosphonate metabolic process"/>
    <property type="evidence" value="ECO:0007669"/>
    <property type="project" value="InterPro"/>
</dbReference>
<dbReference type="InterPro" id="IPR009609">
    <property type="entry name" value="Phosphonate_metab_PhnG"/>
</dbReference>
<protein>
    <submittedName>
        <fullName evidence="1">Phosphonate metabolism PhnG family protein</fullName>
    </submittedName>
</protein>
<evidence type="ECO:0000313" key="2">
    <source>
        <dbReference type="Proteomes" id="UP000325690"/>
    </source>
</evidence>